<sequence length="824" mass="88946">MASQMASSDTGTAPPPTTSQSKETNKPPSWEYQLREYLLLLSSVVAIATYSAGLAPPGGVRQKDDVTGGHKAGDPILQDSAGRAHTRYLAFYYCNATAFAASLVVNLLLLVLKEKSTIGLTMLRTVMVLDVLALMGAYAAGSCRDLASTIYVSTLVVALSAYLGIKIILSQTGRNHPATASPAGGQPDKDDDDDDNQLRKVLMLLATFATEITYTAGLSPPGGFQDDGDPTLQSSGQSARLIAFFYCNTTAFVASLCIIVPLLSSRLQRIYVELYGPILIALFGLMGAYTAGSSRDLKTIAYVIALVAAVLVYILLALVIALKKKIGRTGERDSETARDEILAQPDGQKLKAKDFVLLLATLAASITYQAGLDPPGGVWSEDGDGHKAGDPILLSTHAKHYKAFFYCNSTAFAASLVVILMVQMVQSNRLEKSKGLVVAMILDLFGLIGAYAAGSCRDVSTSIYVIAIAGAVLVYVVIHVVFWPDHLYMNNQKDKELELGKRRERLLLLAILVATIAYQAGLIPPGGFWDKDDDQSGHRAGAPVLLDNYPRRYHAFFYCNATAFMAAIALIILLVNRKLYKIGIRCYALYVCMVVGMFGLMGAYAAGSARHVRTSIYVFVLVGVVVAFLLVQLLVYFNIREIWKLLLLPKKQETTSNSDSGDVANGTSSGSEQNAIGNNEEYLMTLAVLAASVTYQAGLSPPGSVWQDGGGAGNPVMRDRSQHRYNAFFYCNSTSFVASVIVIVLLLQHHQRRYGFLHYAMNTVIVVDLLGLLGAYAAGSCRDWETSGYVIALAVVVLACIVIHFIMLLYPKARSNGKVEGVNI</sequence>
<feature type="transmembrane region" description="Helical" evidence="2">
    <location>
        <begin position="435"/>
        <end position="453"/>
    </location>
</feature>
<feature type="transmembrane region" description="Helical" evidence="2">
    <location>
        <begin position="587"/>
        <end position="604"/>
    </location>
</feature>
<feature type="region of interest" description="Disordered" evidence="1">
    <location>
        <begin position="1"/>
        <end position="28"/>
    </location>
</feature>
<feature type="transmembrane region" description="Helical" evidence="2">
    <location>
        <begin position="239"/>
        <end position="263"/>
    </location>
</feature>
<feature type="transmembrane region" description="Helical" evidence="2">
    <location>
        <begin position="459"/>
        <end position="484"/>
    </location>
</feature>
<protein>
    <recommendedName>
        <fullName evidence="3">PGG domain-containing protein</fullName>
    </recommendedName>
</protein>
<feature type="domain" description="PGG" evidence="3">
    <location>
        <begin position="499"/>
        <end position="610"/>
    </location>
</feature>
<feature type="transmembrane region" description="Helical" evidence="2">
    <location>
        <begin position="505"/>
        <end position="523"/>
    </location>
</feature>
<feature type="transmembrane region" description="Helical" evidence="2">
    <location>
        <begin position="90"/>
        <end position="110"/>
    </location>
</feature>
<evidence type="ECO:0000313" key="4">
    <source>
        <dbReference type="EMBL" id="KAF0903421.1"/>
    </source>
</evidence>
<feature type="transmembrane region" description="Helical" evidence="2">
    <location>
        <begin position="300"/>
        <end position="322"/>
    </location>
</feature>
<keyword evidence="2" id="KW-0472">Membrane</keyword>
<feature type="region of interest" description="Disordered" evidence="1">
    <location>
        <begin position="653"/>
        <end position="673"/>
    </location>
</feature>
<reference evidence="4 5" key="1">
    <citation type="submission" date="2019-11" db="EMBL/GenBank/DDBJ databases">
        <title>Whole genome sequence of Oryza granulata.</title>
        <authorList>
            <person name="Li W."/>
        </authorList>
    </citation>
    <scope>NUCLEOTIDE SEQUENCE [LARGE SCALE GENOMIC DNA]</scope>
    <source>
        <strain evidence="5">cv. Menghai</strain>
        <tissue evidence="4">Leaf</tissue>
    </source>
</reference>
<feature type="domain" description="PGG" evidence="3">
    <location>
        <begin position="351"/>
        <end position="457"/>
    </location>
</feature>
<feature type="domain" description="PGG" evidence="3">
    <location>
        <begin position="196"/>
        <end position="295"/>
    </location>
</feature>
<comment type="caution">
    <text evidence="4">The sequence shown here is derived from an EMBL/GenBank/DDBJ whole genome shotgun (WGS) entry which is preliminary data.</text>
</comment>
<feature type="transmembrane region" description="Helical" evidence="2">
    <location>
        <begin position="355"/>
        <end position="372"/>
    </location>
</feature>
<feature type="transmembrane region" description="Helical" evidence="2">
    <location>
        <begin position="201"/>
        <end position="219"/>
    </location>
</feature>
<feature type="compositionally biased region" description="Polar residues" evidence="1">
    <location>
        <begin position="654"/>
        <end position="673"/>
    </location>
</feature>
<evidence type="ECO:0000256" key="2">
    <source>
        <dbReference type="SAM" id="Phobius"/>
    </source>
</evidence>
<feature type="transmembrane region" description="Helical" evidence="2">
    <location>
        <begin position="616"/>
        <end position="637"/>
    </location>
</feature>
<feature type="transmembrane region" description="Helical" evidence="2">
    <location>
        <begin position="789"/>
        <end position="810"/>
    </location>
</feature>
<feature type="transmembrane region" description="Helical" evidence="2">
    <location>
        <begin position="122"/>
        <end position="140"/>
    </location>
</feature>
<dbReference type="InterPro" id="IPR026961">
    <property type="entry name" value="PGG_dom"/>
</dbReference>
<feature type="transmembrane region" description="Helical" evidence="2">
    <location>
        <begin position="403"/>
        <end position="423"/>
    </location>
</feature>
<feature type="transmembrane region" description="Helical" evidence="2">
    <location>
        <begin position="555"/>
        <end position="575"/>
    </location>
</feature>
<organism evidence="4 5">
    <name type="scientific">Oryza meyeriana var. granulata</name>
    <dbReference type="NCBI Taxonomy" id="110450"/>
    <lineage>
        <taxon>Eukaryota</taxon>
        <taxon>Viridiplantae</taxon>
        <taxon>Streptophyta</taxon>
        <taxon>Embryophyta</taxon>
        <taxon>Tracheophyta</taxon>
        <taxon>Spermatophyta</taxon>
        <taxon>Magnoliopsida</taxon>
        <taxon>Liliopsida</taxon>
        <taxon>Poales</taxon>
        <taxon>Poaceae</taxon>
        <taxon>BOP clade</taxon>
        <taxon>Oryzoideae</taxon>
        <taxon>Oryzeae</taxon>
        <taxon>Oryzinae</taxon>
        <taxon>Oryza</taxon>
        <taxon>Oryza meyeriana</taxon>
    </lineage>
</organism>
<dbReference type="Pfam" id="PF13962">
    <property type="entry name" value="PGG"/>
    <property type="match status" value="5"/>
</dbReference>
<feature type="compositionally biased region" description="Polar residues" evidence="1">
    <location>
        <begin position="1"/>
        <end position="11"/>
    </location>
</feature>
<keyword evidence="2" id="KW-1133">Transmembrane helix</keyword>
<gene>
    <name evidence="4" type="ORF">E2562_027706</name>
</gene>
<feature type="transmembrane region" description="Helical" evidence="2">
    <location>
        <begin position="727"/>
        <end position="747"/>
    </location>
</feature>
<dbReference type="EMBL" id="SPHZ02000008">
    <property type="protein sequence ID" value="KAF0903421.1"/>
    <property type="molecule type" value="Genomic_DNA"/>
</dbReference>
<keyword evidence="2" id="KW-0812">Transmembrane</keyword>
<proteinExistence type="predicted"/>
<dbReference type="GO" id="GO:0016020">
    <property type="term" value="C:membrane"/>
    <property type="evidence" value="ECO:0007669"/>
    <property type="project" value="TreeGrafter"/>
</dbReference>
<feature type="transmembrane region" description="Helical" evidence="2">
    <location>
        <begin position="37"/>
        <end position="55"/>
    </location>
</feature>
<feature type="domain" description="PGG" evidence="3">
    <location>
        <begin position="30"/>
        <end position="144"/>
    </location>
</feature>
<accession>A0A6G1CTM0</accession>
<evidence type="ECO:0000259" key="3">
    <source>
        <dbReference type="Pfam" id="PF13962"/>
    </source>
</evidence>
<feature type="domain" description="PGG" evidence="3">
    <location>
        <begin position="676"/>
        <end position="782"/>
    </location>
</feature>
<feature type="transmembrane region" description="Helical" evidence="2">
    <location>
        <begin position="270"/>
        <end position="288"/>
    </location>
</feature>
<keyword evidence="5" id="KW-1185">Reference proteome</keyword>
<feature type="transmembrane region" description="Helical" evidence="2">
    <location>
        <begin position="146"/>
        <end position="165"/>
    </location>
</feature>
<feature type="transmembrane region" description="Helical" evidence="2">
    <location>
        <begin position="759"/>
        <end position="777"/>
    </location>
</feature>
<dbReference type="PANTHER" id="PTHR24177:SF432">
    <property type="entry name" value="OS06G0286146 PROTEIN"/>
    <property type="match status" value="1"/>
</dbReference>
<dbReference type="PANTHER" id="PTHR24177">
    <property type="entry name" value="CASKIN"/>
    <property type="match status" value="1"/>
</dbReference>
<evidence type="ECO:0000256" key="1">
    <source>
        <dbReference type="SAM" id="MobiDB-lite"/>
    </source>
</evidence>
<name>A0A6G1CTM0_9ORYZ</name>
<dbReference type="Proteomes" id="UP000479710">
    <property type="component" value="Unassembled WGS sequence"/>
</dbReference>
<evidence type="ECO:0000313" key="5">
    <source>
        <dbReference type="Proteomes" id="UP000479710"/>
    </source>
</evidence>
<dbReference type="AlphaFoldDB" id="A0A6G1CTM0"/>
<dbReference type="OrthoDB" id="681126at2759"/>